<dbReference type="PROSITE" id="PS50860">
    <property type="entry name" value="AA_TRNA_LIGASE_II_ALA"/>
    <property type="match status" value="1"/>
</dbReference>
<dbReference type="Gene3D" id="3.30.930.10">
    <property type="entry name" value="Bira Bifunctional Protein, Domain 2"/>
    <property type="match status" value="1"/>
</dbReference>
<keyword evidence="2 9" id="KW-0820">tRNA-binding</keyword>
<dbReference type="HAMAP" id="MF_00036_B">
    <property type="entry name" value="Ala_tRNA_synth_B"/>
    <property type="match status" value="1"/>
</dbReference>
<dbReference type="PANTHER" id="PTHR11777:SF9">
    <property type="entry name" value="ALANINE--TRNA LIGASE, CYTOPLASMIC"/>
    <property type="match status" value="1"/>
</dbReference>
<evidence type="ECO:0000256" key="2">
    <source>
        <dbReference type="ARBA" id="ARBA00022555"/>
    </source>
</evidence>
<dbReference type="NCBIfam" id="TIGR00344">
    <property type="entry name" value="alaS"/>
    <property type="match status" value="1"/>
</dbReference>
<dbReference type="InterPro" id="IPR018165">
    <property type="entry name" value="Ala-tRNA-synth_IIc_core"/>
</dbReference>
<keyword evidence="3 9" id="KW-0436">Ligase</keyword>
<dbReference type="GO" id="GO:0000049">
    <property type="term" value="F:tRNA binding"/>
    <property type="evidence" value="ECO:0007669"/>
    <property type="project" value="UniProtKB-KW"/>
</dbReference>
<dbReference type="InterPro" id="IPR018164">
    <property type="entry name" value="Ala-tRNA-synth_IIc_N"/>
</dbReference>
<comment type="domain">
    <text evidence="9">Consists of three domains; the N-terminal catalytic domain, the editing domain and the C-terminal C-Ala domain. The editing domain removes incorrectly charged amino acids, while the C-Ala domain, along with tRNA(Ala), serves as a bridge to cooperatively bring together the editing and aminoacylation centers thus stimulating deacylation of misacylated tRNAs.</text>
</comment>
<dbReference type="InterPro" id="IPR045864">
    <property type="entry name" value="aa-tRNA-synth_II/BPL/LPL"/>
</dbReference>
<dbReference type="InterPro" id="IPR050058">
    <property type="entry name" value="Ala-tRNA_ligase"/>
</dbReference>
<dbReference type="RefSeq" id="XP_012896026.1">
    <property type="nucleotide sequence ID" value="XM_013040572.1"/>
</dbReference>
<dbReference type="PANTHER" id="PTHR11777">
    <property type="entry name" value="ALANYL-TRNA SYNTHETASE"/>
    <property type="match status" value="1"/>
</dbReference>
<dbReference type="GO" id="GO:0070143">
    <property type="term" value="P:mitochondrial alanyl-tRNA aminoacylation"/>
    <property type="evidence" value="ECO:0007669"/>
    <property type="project" value="UniProtKB-UniRule"/>
</dbReference>
<feature type="binding site" evidence="9">
    <location>
        <position position="567"/>
    </location>
    <ligand>
        <name>Zn(2+)</name>
        <dbReference type="ChEBI" id="CHEBI:29105"/>
    </ligand>
</feature>
<comment type="subunit">
    <text evidence="9">Monomer.</text>
</comment>
<keyword evidence="12" id="KW-1185">Reference proteome</keyword>
<feature type="domain" description="Alanyl-transfer RNA synthetases family profile" evidence="10">
    <location>
        <begin position="26"/>
        <end position="719"/>
    </location>
</feature>
<evidence type="ECO:0000259" key="10">
    <source>
        <dbReference type="PROSITE" id="PS50860"/>
    </source>
</evidence>
<dbReference type="InterPro" id="IPR023033">
    <property type="entry name" value="Ala_tRNA_ligase_euk/bac"/>
</dbReference>
<dbReference type="SMART" id="SM00863">
    <property type="entry name" value="tRNA_SAD"/>
    <property type="match status" value="1"/>
</dbReference>
<evidence type="ECO:0000256" key="5">
    <source>
        <dbReference type="ARBA" id="ARBA00022840"/>
    </source>
</evidence>
<dbReference type="InterPro" id="IPR018163">
    <property type="entry name" value="Thr/Ala-tRNA-synth_IIc_edit"/>
</dbReference>
<dbReference type="InterPro" id="IPR009000">
    <property type="entry name" value="Transl_B-barrel_sf"/>
</dbReference>
<dbReference type="InterPro" id="IPR012947">
    <property type="entry name" value="tRNA_SAD"/>
</dbReference>
<dbReference type="InterPro" id="IPR018162">
    <property type="entry name" value="Ala-tRNA-ligase_IIc_anticod-bd"/>
</dbReference>
<feature type="binding site" evidence="9">
    <location>
        <position position="676"/>
    </location>
    <ligand>
        <name>Zn(2+)</name>
        <dbReference type="ChEBI" id="CHEBI:29105"/>
    </ligand>
</feature>
<dbReference type="OrthoDB" id="2423964at2759"/>
<dbReference type="PRINTS" id="PR00980">
    <property type="entry name" value="TRNASYNTHALA"/>
</dbReference>
<comment type="subcellular location">
    <subcellularLocation>
        <location evidence="9">Mitochondrion</location>
    </subcellularLocation>
    <subcellularLocation>
        <location evidence="9">Cytoplasm</location>
    </subcellularLocation>
</comment>
<dbReference type="SUPFAM" id="SSF101353">
    <property type="entry name" value="Putative anticodon-binding domain of alanyl-tRNA synthetase (AlaRS)"/>
    <property type="match status" value="1"/>
</dbReference>
<dbReference type="Pfam" id="PF07973">
    <property type="entry name" value="tRNA_SAD"/>
    <property type="match status" value="1"/>
</dbReference>
<dbReference type="EMBL" id="FN668646">
    <property type="protein sequence ID" value="CBK21978.2"/>
    <property type="molecule type" value="Genomic_DNA"/>
</dbReference>
<accession>D8M1N9</accession>
<evidence type="ECO:0000256" key="1">
    <source>
        <dbReference type="ARBA" id="ARBA00008429"/>
    </source>
</evidence>
<evidence type="ECO:0000256" key="8">
    <source>
        <dbReference type="ARBA" id="ARBA00023146"/>
    </source>
</evidence>
<keyword evidence="9" id="KW-0963">Cytoplasm</keyword>
<dbReference type="GO" id="GO:0005739">
    <property type="term" value="C:mitochondrion"/>
    <property type="evidence" value="ECO:0007669"/>
    <property type="project" value="UniProtKB-SubCell"/>
</dbReference>
<keyword evidence="7 9" id="KW-0648">Protein biosynthesis</keyword>
<feature type="binding site" evidence="9">
    <location>
        <position position="563"/>
    </location>
    <ligand>
        <name>Zn(2+)</name>
        <dbReference type="ChEBI" id="CHEBI:29105"/>
    </ligand>
</feature>
<sequence>MLLCSGRELSRRIFKSRSPVQVSSIYTAKELRDQFLQYFASKNHTIVPGSSVIPKDDPSLLFVNAGMNQFKKYYLGQAVPEVRRVTTSQLCIRAGGKHNDLDNIGFTPRHQTMFEMLGNFSLGDYYKDEAISMAYEFVSKVLQIPNSHLRVSIHEKDDSARSIWKSIAGFQDSQIVSRGNKDNLWSMGSSDSPSGFCSELFFTTDPFSTYDNWLEIWNLVFMNTQSKVRSLFFSLILKGGWIDTGMGCERMLSVLNGVPSNFETDVFTGILSSIQARFPSLSSSHAHIFADHLRTSVVLANEIVPSSKGRGYVLRKIFRRMLRFAYLNHIDYPFVSELIPAVIQALHAQLPELAGNQEKIERILGMEEEFFWRAVAEGKKLVASKAKKVGFFGGETLRQLRADTGLPLDMVETLFQEKKITVESEASDQLLQEEMENERMAQVEKWGIPPESQWSGRFAGQTVEMEKLTSLSSVSQKAKIQAISKSGNVEFVVLDRCPFFPTQAGQEGDRGVVVWNGREIGVMDTIKHGQTIINVLPASNLPLNSEVECVIDLRHRQAVARHHSATHLLHACLGELSGVHQSLQAGSHITEKEFSFDFYTGFLTPLLKSPQAFIELVESKMNAAARAEIPVKRVDFTAKDLETVPKGTFIGDISHISQSENVFHTISIGNLSREFCCGQHVANSGDLFPVVISGVQSISAGIKRITGKAGMAASEVLFEQHRTLNQLLGSFACSEKEIVKKAEGLQSQVKSLEQTKAALLRFAAASMAPTYEVHCSSNSSSSTLRSLQVFEIPAEIPKEIIDKLMDKNALQLFVQSRSFTLVCEDDQLREKLKSLLFQVGEGGKGGGKKGILKGVCNASLVNKKQEIESEIANILQL</sequence>
<evidence type="ECO:0000256" key="7">
    <source>
        <dbReference type="ARBA" id="ARBA00022917"/>
    </source>
</evidence>
<evidence type="ECO:0000256" key="4">
    <source>
        <dbReference type="ARBA" id="ARBA00022741"/>
    </source>
</evidence>
<evidence type="ECO:0000256" key="9">
    <source>
        <dbReference type="HAMAP-Rule" id="MF_03133"/>
    </source>
</evidence>
<keyword evidence="6 9" id="KW-0694">RNA-binding</keyword>
<evidence type="ECO:0000256" key="3">
    <source>
        <dbReference type="ARBA" id="ARBA00022598"/>
    </source>
</evidence>
<comment type="function">
    <text evidence="9">Catalyzes the attachment of alanine to tRNA(Ala) in a two-step reaction: alanine is first activated by ATP to form Ala-AMP and then transferred to the acceptor end of tRNA(Ala). Also edits incorrectly charged tRNA(Ala) via its editing domain.</text>
</comment>
<keyword evidence="9" id="KW-0496">Mitochondrion</keyword>
<keyword evidence="4 9" id="KW-0547">Nucleotide-binding</keyword>
<comment type="catalytic activity">
    <reaction evidence="9">
        <text>tRNA(Ala) + L-alanine + ATP = L-alanyl-tRNA(Ala) + AMP + diphosphate</text>
        <dbReference type="Rhea" id="RHEA:12540"/>
        <dbReference type="Rhea" id="RHEA-COMP:9657"/>
        <dbReference type="Rhea" id="RHEA-COMP:9923"/>
        <dbReference type="ChEBI" id="CHEBI:30616"/>
        <dbReference type="ChEBI" id="CHEBI:33019"/>
        <dbReference type="ChEBI" id="CHEBI:57972"/>
        <dbReference type="ChEBI" id="CHEBI:78442"/>
        <dbReference type="ChEBI" id="CHEBI:78497"/>
        <dbReference type="ChEBI" id="CHEBI:456215"/>
        <dbReference type="EC" id="6.1.1.7"/>
    </reaction>
</comment>
<keyword evidence="8 9" id="KW-0030">Aminoacyl-tRNA synthetase</keyword>
<dbReference type="SUPFAM" id="SSF55681">
    <property type="entry name" value="Class II aaRS and biotin synthetases"/>
    <property type="match status" value="1"/>
</dbReference>
<protein>
    <recommendedName>
        <fullName evidence="9">Alanine--tRNA ligase</fullName>
        <ecNumber evidence="9">6.1.1.7</ecNumber>
    </recommendedName>
    <alternativeName>
        <fullName evidence="9">Alanyl-tRNA synthetase</fullName>
        <shortName evidence="9">AlaRS</shortName>
    </alternativeName>
</protein>
<dbReference type="GO" id="GO:0005524">
    <property type="term" value="F:ATP binding"/>
    <property type="evidence" value="ECO:0007669"/>
    <property type="project" value="UniProtKB-UniRule"/>
</dbReference>
<dbReference type="AlphaFoldDB" id="D8M1N9"/>
<dbReference type="InParanoid" id="D8M1N9"/>
<gene>
    <name evidence="11" type="ORF">GSBLH_T00002062001</name>
</gene>
<dbReference type="GO" id="GO:0008270">
    <property type="term" value="F:zinc ion binding"/>
    <property type="evidence" value="ECO:0007669"/>
    <property type="project" value="UniProtKB-UniRule"/>
</dbReference>
<dbReference type="InterPro" id="IPR002318">
    <property type="entry name" value="Ala-tRNA-lgiase_IIc"/>
</dbReference>
<comment type="similarity">
    <text evidence="1">Belongs to the class-II aminoacyl-tRNA synthetase family. Alax-L subfamily.</text>
</comment>
<dbReference type="GO" id="GO:0002161">
    <property type="term" value="F:aminoacyl-tRNA deacylase activity"/>
    <property type="evidence" value="ECO:0007669"/>
    <property type="project" value="TreeGrafter"/>
</dbReference>
<dbReference type="SUPFAM" id="SSF50447">
    <property type="entry name" value="Translation proteins"/>
    <property type="match status" value="1"/>
</dbReference>
<evidence type="ECO:0000313" key="12">
    <source>
        <dbReference type="Proteomes" id="UP000008312"/>
    </source>
</evidence>
<evidence type="ECO:0000256" key="6">
    <source>
        <dbReference type="ARBA" id="ARBA00022884"/>
    </source>
</evidence>
<dbReference type="SUPFAM" id="SSF55186">
    <property type="entry name" value="ThrRS/AlaRS common domain"/>
    <property type="match status" value="1"/>
</dbReference>
<dbReference type="Gene3D" id="2.40.30.130">
    <property type="match status" value="1"/>
</dbReference>
<reference evidence="11" key="1">
    <citation type="submission" date="2010-02" db="EMBL/GenBank/DDBJ databases">
        <title>Sequencing and annotation of the Blastocystis hominis genome.</title>
        <authorList>
            <person name="Wincker P."/>
        </authorList>
    </citation>
    <scope>NUCLEOTIDE SEQUENCE</scope>
    <source>
        <strain evidence="11">Singapore isolate B</strain>
    </source>
</reference>
<dbReference type="Proteomes" id="UP000008312">
    <property type="component" value="Unassembled WGS sequence"/>
</dbReference>
<feature type="binding site" evidence="9">
    <location>
        <position position="680"/>
    </location>
    <ligand>
        <name>Zn(2+)</name>
        <dbReference type="ChEBI" id="CHEBI:29105"/>
    </ligand>
</feature>
<keyword evidence="9" id="KW-0479">Metal-binding</keyword>
<keyword evidence="9" id="KW-0862">Zinc</keyword>
<proteinExistence type="inferred from homology"/>
<evidence type="ECO:0000313" key="11">
    <source>
        <dbReference type="EMBL" id="CBK21978.2"/>
    </source>
</evidence>
<dbReference type="Gene3D" id="3.30.980.10">
    <property type="entry name" value="Threonyl-trna Synthetase, Chain A, domain 2"/>
    <property type="match status" value="1"/>
</dbReference>
<dbReference type="GeneID" id="24919269"/>
<comment type="cofactor">
    <cofactor evidence="9">
        <name>Zn(2+)</name>
        <dbReference type="ChEBI" id="CHEBI:29105"/>
    </cofactor>
    <text evidence="9">Binds 1 zinc ion per subunit.</text>
</comment>
<dbReference type="EC" id="6.1.1.7" evidence="9"/>
<dbReference type="GO" id="GO:0004813">
    <property type="term" value="F:alanine-tRNA ligase activity"/>
    <property type="evidence" value="ECO:0007669"/>
    <property type="project" value="UniProtKB-UniRule"/>
</dbReference>
<keyword evidence="5 9" id="KW-0067">ATP-binding</keyword>
<name>D8M1N9_BLAHO</name>
<organism evidence="11">
    <name type="scientific">Blastocystis hominis</name>
    <dbReference type="NCBI Taxonomy" id="12968"/>
    <lineage>
        <taxon>Eukaryota</taxon>
        <taxon>Sar</taxon>
        <taxon>Stramenopiles</taxon>
        <taxon>Bigyra</taxon>
        <taxon>Opalozoa</taxon>
        <taxon>Opalinata</taxon>
        <taxon>Blastocystidae</taxon>
        <taxon>Blastocystis</taxon>
    </lineage>
</organism>
<dbReference type="CDD" id="cd00673">
    <property type="entry name" value="AlaRS_core"/>
    <property type="match status" value="1"/>
</dbReference>
<dbReference type="Pfam" id="PF01411">
    <property type="entry name" value="tRNA-synt_2c"/>
    <property type="match status" value="1"/>
</dbReference>